<dbReference type="InterPro" id="IPR041535">
    <property type="entry name" value="VbhA"/>
</dbReference>
<dbReference type="RefSeq" id="WP_182490325.1">
    <property type="nucleotide sequence ID" value="NZ_BAAAOV010000014.1"/>
</dbReference>
<dbReference type="Proteomes" id="UP000585905">
    <property type="component" value="Unassembled WGS sequence"/>
</dbReference>
<sequence length="67" mass="7085">MSVKTASTISAAERELRERVVADAAHSSAMEGLAAGAEYRADAAAYAAGEFDVDELGRRTRARWGLA</sequence>
<protein>
    <recommendedName>
        <fullName evidence="1">Antitoxin VbhA domain-containing protein</fullName>
    </recommendedName>
</protein>
<evidence type="ECO:0000259" key="1">
    <source>
        <dbReference type="Pfam" id="PF18495"/>
    </source>
</evidence>
<dbReference type="Pfam" id="PF18495">
    <property type="entry name" value="VbhA"/>
    <property type="match status" value="1"/>
</dbReference>
<keyword evidence="3" id="KW-1185">Reference proteome</keyword>
<dbReference type="Gene3D" id="1.10.8.1050">
    <property type="entry name" value="Antitoxin VbhA-like"/>
    <property type="match status" value="1"/>
</dbReference>
<gene>
    <name evidence="2" type="ORF">FHX53_001072</name>
</gene>
<evidence type="ECO:0000313" key="2">
    <source>
        <dbReference type="EMBL" id="MBA8847487.1"/>
    </source>
</evidence>
<dbReference type="AlphaFoldDB" id="A0A839E7J9"/>
<accession>A0A839E7J9</accession>
<dbReference type="EMBL" id="JACGWX010000002">
    <property type="protein sequence ID" value="MBA8847487.1"/>
    <property type="molecule type" value="Genomic_DNA"/>
</dbReference>
<evidence type="ECO:0000313" key="3">
    <source>
        <dbReference type="Proteomes" id="UP000585905"/>
    </source>
</evidence>
<proteinExistence type="predicted"/>
<reference evidence="2 3" key="1">
    <citation type="submission" date="2020-07" db="EMBL/GenBank/DDBJ databases">
        <title>Sequencing the genomes of 1000 actinobacteria strains.</title>
        <authorList>
            <person name="Klenk H.-P."/>
        </authorList>
    </citation>
    <scope>NUCLEOTIDE SEQUENCE [LARGE SCALE GENOMIC DNA]</scope>
    <source>
        <strain evidence="2 3">DSM 19663</strain>
    </source>
</reference>
<organism evidence="2 3">
    <name type="scientific">Microcella alkalica</name>
    <dbReference type="NCBI Taxonomy" id="355930"/>
    <lineage>
        <taxon>Bacteria</taxon>
        <taxon>Bacillati</taxon>
        <taxon>Actinomycetota</taxon>
        <taxon>Actinomycetes</taxon>
        <taxon>Micrococcales</taxon>
        <taxon>Microbacteriaceae</taxon>
        <taxon>Microcella</taxon>
    </lineage>
</organism>
<dbReference type="InterPro" id="IPR043038">
    <property type="entry name" value="VbhA_sf"/>
</dbReference>
<feature type="domain" description="Antitoxin VbhA" evidence="1">
    <location>
        <begin position="17"/>
        <end position="63"/>
    </location>
</feature>
<name>A0A839E7J9_9MICO</name>
<comment type="caution">
    <text evidence="2">The sequence shown here is derived from an EMBL/GenBank/DDBJ whole genome shotgun (WGS) entry which is preliminary data.</text>
</comment>